<feature type="region of interest" description="Disordered" evidence="1">
    <location>
        <begin position="1"/>
        <end position="106"/>
    </location>
</feature>
<name>A0AAE1LET6_9NEOP</name>
<comment type="caution">
    <text evidence="2">The sequence shown here is derived from an EMBL/GenBank/DDBJ whole genome shotgun (WGS) entry which is preliminary data.</text>
</comment>
<sequence length="188" mass="19945">MEPEESVLEPEGSVLEPEESVLEPEESVLEQGGDRAGARGKRAGARGKRAGAGRKRAAAGRERAAAGRERAAAGRERAAAGRERAAAGGEKGGAGSAGRPRQWLAKKQIPRDRVALGWRVGEGGGDSEEGKFKVCLGDPLKSDWTMQLKFVTDRDAGRYECQVSSHPPVSNYIHLKVVAAAGYLDVDQ</sequence>
<keyword evidence="3" id="KW-1185">Reference proteome</keyword>
<evidence type="ECO:0000313" key="2">
    <source>
        <dbReference type="EMBL" id="KAK3917451.1"/>
    </source>
</evidence>
<gene>
    <name evidence="2" type="ORF">KUF71_006982</name>
</gene>
<organism evidence="2 3">
    <name type="scientific">Frankliniella fusca</name>
    <dbReference type="NCBI Taxonomy" id="407009"/>
    <lineage>
        <taxon>Eukaryota</taxon>
        <taxon>Metazoa</taxon>
        <taxon>Ecdysozoa</taxon>
        <taxon>Arthropoda</taxon>
        <taxon>Hexapoda</taxon>
        <taxon>Insecta</taxon>
        <taxon>Pterygota</taxon>
        <taxon>Neoptera</taxon>
        <taxon>Paraneoptera</taxon>
        <taxon>Thysanoptera</taxon>
        <taxon>Terebrantia</taxon>
        <taxon>Thripoidea</taxon>
        <taxon>Thripidae</taxon>
        <taxon>Frankliniella</taxon>
    </lineage>
</organism>
<evidence type="ECO:0000256" key="1">
    <source>
        <dbReference type="SAM" id="MobiDB-lite"/>
    </source>
</evidence>
<dbReference type="InterPro" id="IPR013783">
    <property type="entry name" value="Ig-like_fold"/>
</dbReference>
<dbReference type="EMBL" id="JAHWGI010000723">
    <property type="protein sequence ID" value="KAK3917451.1"/>
    <property type="molecule type" value="Genomic_DNA"/>
</dbReference>
<reference evidence="2" key="1">
    <citation type="submission" date="2021-07" db="EMBL/GenBank/DDBJ databases">
        <authorList>
            <person name="Catto M.A."/>
            <person name="Jacobson A."/>
            <person name="Kennedy G."/>
            <person name="Labadie P."/>
            <person name="Hunt B.G."/>
            <person name="Srinivasan R."/>
        </authorList>
    </citation>
    <scope>NUCLEOTIDE SEQUENCE</scope>
    <source>
        <strain evidence="2">PL_HMW_Pooled</strain>
        <tissue evidence="2">Head</tissue>
    </source>
</reference>
<feature type="compositionally biased region" description="Basic and acidic residues" evidence="1">
    <location>
        <begin position="59"/>
        <end position="85"/>
    </location>
</feature>
<dbReference type="Gene3D" id="2.60.40.10">
    <property type="entry name" value="Immunoglobulins"/>
    <property type="match status" value="1"/>
</dbReference>
<feature type="compositionally biased region" description="Acidic residues" evidence="1">
    <location>
        <begin position="16"/>
        <end position="28"/>
    </location>
</feature>
<proteinExistence type="predicted"/>
<protein>
    <submittedName>
        <fullName evidence="2">Zinc finger and BTB domain-containing protein 24</fullName>
    </submittedName>
</protein>
<evidence type="ECO:0000313" key="3">
    <source>
        <dbReference type="Proteomes" id="UP001219518"/>
    </source>
</evidence>
<accession>A0AAE1LET6</accession>
<feature type="compositionally biased region" description="Basic residues" evidence="1">
    <location>
        <begin position="38"/>
        <end position="58"/>
    </location>
</feature>
<dbReference type="Proteomes" id="UP001219518">
    <property type="component" value="Unassembled WGS sequence"/>
</dbReference>
<dbReference type="AlphaFoldDB" id="A0AAE1LET6"/>
<reference evidence="2" key="2">
    <citation type="journal article" date="2023" name="BMC Genomics">
        <title>Pest status, molecular evolution, and epigenetic factors derived from the genome assembly of Frankliniella fusca, a thysanopteran phytovirus vector.</title>
        <authorList>
            <person name="Catto M.A."/>
            <person name="Labadie P.E."/>
            <person name="Jacobson A.L."/>
            <person name="Kennedy G.G."/>
            <person name="Srinivasan R."/>
            <person name="Hunt B.G."/>
        </authorList>
    </citation>
    <scope>NUCLEOTIDE SEQUENCE</scope>
    <source>
        <strain evidence="2">PL_HMW_Pooled</strain>
    </source>
</reference>